<proteinExistence type="predicted"/>
<dbReference type="EMBL" id="MBUA01000012">
    <property type="protein sequence ID" value="MBC6491460.1"/>
    <property type="molecule type" value="Genomic_DNA"/>
</dbReference>
<keyword evidence="2" id="KW-1185">Reference proteome</keyword>
<dbReference type="Gene3D" id="2.40.30.100">
    <property type="entry name" value="AF2212/PG0164-like"/>
    <property type="match status" value="1"/>
</dbReference>
<protein>
    <recommendedName>
        <fullName evidence="3">DUF1905 domain-containing protein</fullName>
    </recommendedName>
</protein>
<evidence type="ECO:0008006" key="3">
    <source>
        <dbReference type="Google" id="ProtNLM"/>
    </source>
</evidence>
<evidence type="ECO:0000313" key="1">
    <source>
        <dbReference type="EMBL" id="MBC6491460.1"/>
    </source>
</evidence>
<dbReference type="InterPro" id="IPR015018">
    <property type="entry name" value="DUF1905"/>
</dbReference>
<sequence>MKKGEIKPLISKKVLLEKFPGKGGWTYARLPELAPDKHAWFGWVRVNGSIDGVELKHYNLMPMGNGQLFLPVKAAIRKKIGKEAGDQVEVILYPDNSTIEIPENFLLCLQDEPAALRKFEKLPDQEKIRLIKWIEAPANDETRINRMAKAVNDLAAS</sequence>
<dbReference type="RefSeq" id="WP_187256745.1">
    <property type="nucleotide sequence ID" value="NZ_JBHULF010000014.1"/>
</dbReference>
<dbReference type="Pfam" id="PF08922">
    <property type="entry name" value="DUF1905"/>
    <property type="match status" value="1"/>
</dbReference>
<evidence type="ECO:0000313" key="2">
    <source>
        <dbReference type="Proteomes" id="UP000765802"/>
    </source>
</evidence>
<accession>A0ABR7M8W5</accession>
<dbReference type="Proteomes" id="UP000765802">
    <property type="component" value="Unassembled WGS sequence"/>
</dbReference>
<dbReference type="SUPFAM" id="SSF141694">
    <property type="entry name" value="AF2212/PG0164-like"/>
    <property type="match status" value="1"/>
</dbReference>
<gene>
    <name evidence="1" type="ORF">BC349_10475</name>
</gene>
<dbReference type="Pfam" id="PF13376">
    <property type="entry name" value="OmdA"/>
    <property type="match status" value="1"/>
</dbReference>
<name>A0ABR7M8W5_9BACT</name>
<comment type="caution">
    <text evidence="1">The sequence shown here is derived from an EMBL/GenBank/DDBJ whole genome shotgun (WGS) entry which is preliminary data.</text>
</comment>
<dbReference type="InterPro" id="IPR037079">
    <property type="entry name" value="AF2212/PG0164-like_sf"/>
</dbReference>
<reference evidence="1 2" key="1">
    <citation type="submission" date="2016-07" db="EMBL/GenBank/DDBJ databases">
        <title>Genome analysis of Flavihumibacter stibioxidans YS-17.</title>
        <authorList>
            <person name="Shi K."/>
            <person name="Han Y."/>
            <person name="Wang G."/>
        </authorList>
    </citation>
    <scope>NUCLEOTIDE SEQUENCE [LARGE SCALE GENOMIC DNA]</scope>
    <source>
        <strain evidence="1 2">YS-17</strain>
    </source>
</reference>
<organism evidence="1 2">
    <name type="scientific">Flavihumibacter stibioxidans</name>
    <dbReference type="NCBI Taxonomy" id="1834163"/>
    <lineage>
        <taxon>Bacteria</taxon>
        <taxon>Pseudomonadati</taxon>
        <taxon>Bacteroidota</taxon>
        <taxon>Chitinophagia</taxon>
        <taxon>Chitinophagales</taxon>
        <taxon>Chitinophagaceae</taxon>
        <taxon>Flavihumibacter</taxon>
    </lineage>
</organism>